<dbReference type="PROSITE" id="PS50893">
    <property type="entry name" value="ABC_TRANSPORTER_2"/>
    <property type="match status" value="1"/>
</dbReference>
<evidence type="ECO:0000256" key="4">
    <source>
        <dbReference type="ARBA" id="ARBA00022840"/>
    </source>
</evidence>
<feature type="domain" description="ABC transporter" evidence="5">
    <location>
        <begin position="5"/>
        <end position="232"/>
    </location>
</feature>
<gene>
    <name evidence="6" type="ORF">V6E02_05535</name>
</gene>
<dbReference type="InterPro" id="IPR027417">
    <property type="entry name" value="P-loop_NTPase"/>
</dbReference>
<dbReference type="PANTHER" id="PTHR42939">
    <property type="entry name" value="ABC TRANSPORTER ATP-BINDING PROTEIN ALBC-RELATED"/>
    <property type="match status" value="1"/>
</dbReference>
<organism evidence="6 7">
    <name type="scientific">Thiobacter aerophilum</name>
    <dbReference type="NCBI Taxonomy" id="3121275"/>
    <lineage>
        <taxon>Bacteria</taxon>
        <taxon>Pseudomonadati</taxon>
        <taxon>Pseudomonadota</taxon>
        <taxon>Betaproteobacteria</taxon>
        <taxon>Burkholderiales</taxon>
        <taxon>Thiobacteraceae</taxon>
        <taxon>Thiobacter</taxon>
    </lineage>
</organism>
<accession>A0ABV0EDN5</accession>
<evidence type="ECO:0000259" key="5">
    <source>
        <dbReference type="PROSITE" id="PS50893"/>
    </source>
</evidence>
<evidence type="ECO:0000313" key="6">
    <source>
        <dbReference type="EMBL" id="MEO1766669.1"/>
    </source>
</evidence>
<dbReference type="Gene3D" id="3.40.50.300">
    <property type="entry name" value="P-loop containing nucleotide triphosphate hydrolases"/>
    <property type="match status" value="1"/>
</dbReference>
<dbReference type="InterPro" id="IPR051782">
    <property type="entry name" value="ABC_Transporter_VariousFunc"/>
</dbReference>
<evidence type="ECO:0000256" key="2">
    <source>
        <dbReference type="ARBA" id="ARBA00022475"/>
    </source>
</evidence>
<dbReference type="SUPFAM" id="SSF52540">
    <property type="entry name" value="P-loop containing nucleoside triphosphate hydrolases"/>
    <property type="match status" value="1"/>
</dbReference>
<dbReference type="InterPro" id="IPR003439">
    <property type="entry name" value="ABC_transporter-like_ATP-bd"/>
</dbReference>
<keyword evidence="2" id="KW-0472">Membrane</keyword>
<dbReference type="Pfam" id="PF00005">
    <property type="entry name" value="ABC_tran"/>
    <property type="match status" value="1"/>
</dbReference>
<dbReference type="EMBL" id="JBAJEX010000003">
    <property type="protein sequence ID" value="MEO1766669.1"/>
    <property type="molecule type" value="Genomic_DNA"/>
</dbReference>
<protein>
    <submittedName>
        <fullName evidence="6">ABC transporter ATP-binding protein</fullName>
    </submittedName>
</protein>
<keyword evidence="3" id="KW-0547">Nucleotide-binding</keyword>
<dbReference type="SMART" id="SM00382">
    <property type="entry name" value="AAA"/>
    <property type="match status" value="1"/>
</dbReference>
<keyword evidence="4 6" id="KW-0067">ATP-binding</keyword>
<name>A0ABV0EDN5_9BURK</name>
<reference evidence="6 7" key="1">
    <citation type="submission" date="2024-02" db="EMBL/GenBank/DDBJ databases">
        <title>New thermophilic sulfur-oxidizing bacteria from a hot springs of the Uzon caldera (Kamchatka, Russia).</title>
        <authorList>
            <person name="Dukat A.M."/>
            <person name="Elcheninov A.G."/>
            <person name="Frolov E.N."/>
        </authorList>
    </citation>
    <scope>NUCLEOTIDE SEQUENCE [LARGE SCALE GENOMIC DNA]</scope>
    <source>
        <strain evidence="6 7">AK1</strain>
    </source>
</reference>
<dbReference type="CDD" id="cd03230">
    <property type="entry name" value="ABC_DR_subfamily_A"/>
    <property type="match status" value="1"/>
</dbReference>
<keyword evidence="2" id="KW-1003">Cell membrane</keyword>
<comment type="caution">
    <text evidence="6">The sequence shown here is derived from an EMBL/GenBank/DDBJ whole genome shotgun (WGS) entry which is preliminary data.</text>
</comment>
<proteinExistence type="predicted"/>
<dbReference type="GO" id="GO:0005524">
    <property type="term" value="F:ATP binding"/>
    <property type="evidence" value="ECO:0007669"/>
    <property type="project" value="UniProtKB-KW"/>
</dbReference>
<dbReference type="Proteomes" id="UP001482231">
    <property type="component" value="Unassembled WGS sequence"/>
</dbReference>
<dbReference type="PANTHER" id="PTHR42939:SF1">
    <property type="entry name" value="ABC TRANSPORTER ATP-BINDING PROTEIN ALBC-RELATED"/>
    <property type="match status" value="1"/>
</dbReference>
<dbReference type="RefSeq" id="WP_347307777.1">
    <property type="nucleotide sequence ID" value="NZ_JBAJEX010000003.1"/>
</dbReference>
<evidence type="ECO:0000256" key="3">
    <source>
        <dbReference type="ARBA" id="ARBA00022741"/>
    </source>
</evidence>
<evidence type="ECO:0000313" key="7">
    <source>
        <dbReference type="Proteomes" id="UP001482231"/>
    </source>
</evidence>
<sequence length="237" mass="25257">MTAAISIEGVCKTYAGRAVLREVTLQVPAATTWGLVGANGAGKTTLIKCLLDFCALDAGRISLLGRPHRTVEARRVIAHLPENFLPPHYLTGREFVRYLQTLRGIPYSEADTQAACAALDLDSQALDRPARTYSKGMTRKLGLVACLVSGAQLFVLDEPMSGLDPKARALLKDALGRLAADGRTVFMSTHALADVEELCNAMAILHEGTLRFTGTPAACRAQFGAATLEAAYLATIA</sequence>
<keyword evidence="7" id="KW-1185">Reference proteome</keyword>
<dbReference type="InterPro" id="IPR003593">
    <property type="entry name" value="AAA+_ATPase"/>
</dbReference>
<keyword evidence="1" id="KW-0813">Transport</keyword>
<evidence type="ECO:0000256" key="1">
    <source>
        <dbReference type="ARBA" id="ARBA00022448"/>
    </source>
</evidence>